<keyword evidence="3" id="KW-1185">Reference proteome</keyword>
<dbReference type="Proteomes" id="UP000053257">
    <property type="component" value="Unassembled WGS sequence"/>
</dbReference>
<accession>A0A0C3S635</accession>
<sequence>MPAFRLFPRKTLRRKAPQNDITIHVSAESDHSHLAAIPPRRRRLTLRLPHWGSEKKQDKVSSSPSPEVDMGLCDPSPSKTLLSVLGADPECKVSYLHIRHPLPENTEFAYRNLRWTLQRLMKVPSCLPPPRHFNPPPPVRLTVSYNAPPLAA</sequence>
<proteinExistence type="predicted"/>
<dbReference type="EMBL" id="KN840596">
    <property type="protein sequence ID" value="KIP03880.1"/>
    <property type="molecule type" value="Genomic_DNA"/>
</dbReference>
<dbReference type="HOGENOM" id="CLU_1723040_0_0_1"/>
<name>A0A0C3S635_PHLG1</name>
<evidence type="ECO:0000313" key="3">
    <source>
        <dbReference type="Proteomes" id="UP000053257"/>
    </source>
</evidence>
<feature type="region of interest" description="Disordered" evidence="1">
    <location>
        <begin position="47"/>
        <end position="73"/>
    </location>
</feature>
<dbReference type="AlphaFoldDB" id="A0A0C3S635"/>
<evidence type="ECO:0000313" key="2">
    <source>
        <dbReference type="EMBL" id="KIP03880.1"/>
    </source>
</evidence>
<protein>
    <submittedName>
        <fullName evidence="2">Uncharacterized protein</fullName>
    </submittedName>
</protein>
<evidence type="ECO:0000256" key="1">
    <source>
        <dbReference type="SAM" id="MobiDB-lite"/>
    </source>
</evidence>
<organism evidence="2 3">
    <name type="scientific">Phlebiopsis gigantea (strain 11061_1 CR5-6)</name>
    <name type="common">White-rot fungus</name>
    <name type="synonym">Peniophora gigantea</name>
    <dbReference type="NCBI Taxonomy" id="745531"/>
    <lineage>
        <taxon>Eukaryota</taxon>
        <taxon>Fungi</taxon>
        <taxon>Dikarya</taxon>
        <taxon>Basidiomycota</taxon>
        <taxon>Agaricomycotina</taxon>
        <taxon>Agaricomycetes</taxon>
        <taxon>Polyporales</taxon>
        <taxon>Phanerochaetaceae</taxon>
        <taxon>Phlebiopsis</taxon>
    </lineage>
</organism>
<gene>
    <name evidence="2" type="ORF">PHLGIDRAFT_218239</name>
</gene>
<reference evidence="2 3" key="1">
    <citation type="journal article" date="2014" name="PLoS Genet.">
        <title>Analysis of the Phlebiopsis gigantea genome, transcriptome and secretome provides insight into its pioneer colonization strategies of wood.</title>
        <authorList>
            <person name="Hori C."/>
            <person name="Ishida T."/>
            <person name="Igarashi K."/>
            <person name="Samejima M."/>
            <person name="Suzuki H."/>
            <person name="Master E."/>
            <person name="Ferreira P."/>
            <person name="Ruiz-Duenas F.J."/>
            <person name="Held B."/>
            <person name="Canessa P."/>
            <person name="Larrondo L.F."/>
            <person name="Schmoll M."/>
            <person name="Druzhinina I.S."/>
            <person name="Kubicek C.P."/>
            <person name="Gaskell J.A."/>
            <person name="Kersten P."/>
            <person name="St John F."/>
            <person name="Glasner J."/>
            <person name="Sabat G."/>
            <person name="Splinter BonDurant S."/>
            <person name="Syed K."/>
            <person name="Yadav J."/>
            <person name="Mgbeahuruike A.C."/>
            <person name="Kovalchuk A."/>
            <person name="Asiegbu F.O."/>
            <person name="Lackner G."/>
            <person name="Hoffmeister D."/>
            <person name="Rencoret J."/>
            <person name="Gutierrez A."/>
            <person name="Sun H."/>
            <person name="Lindquist E."/>
            <person name="Barry K."/>
            <person name="Riley R."/>
            <person name="Grigoriev I.V."/>
            <person name="Henrissat B."/>
            <person name="Kues U."/>
            <person name="Berka R.M."/>
            <person name="Martinez A.T."/>
            <person name="Covert S.F."/>
            <person name="Blanchette R.A."/>
            <person name="Cullen D."/>
        </authorList>
    </citation>
    <scope>NUCLEOTIDE SEQUENCE [LARGE SCALE GENOMIC DNA]</scope>
    <source>
        <strain evidence="2 3">11061_1 CR5-6</strain>
    </source>
</reference>